<evidence type="ECO:0000313" key="2">
    <source>
        <dbReference type="EMBL" id="SDE86175.1"/>
    </source>
</evidence>
<feature type="region of interest" description="Disordered" evidence="1">
    <location>
        <begin position="132"/>
        <end position="199"/>
    </location>
</feature>
<dbReference type="AlphaFoldDB" id="A0A1G7GDL3"/>
<proteinExistence type="predicted"/>
<dbReference type="EMBL" id="LT629690">
    <property type="protein sequence ID" value="SDE86175.1"/>
    <property type="molecule type" value="Genomic_DNA"/>
</dbReference>
<dbReference type="RefSeq" id="WP_083343893.1">
    <property type="nucleotide sequence ID" value="NZ_LT629690.1"/>
</dbReference>
<organism evidence="2 3">
    <name type="scientific">Terriglobus roseus</name>
    <dbReference type="NCBI Taxonomy" id="392734"/>
    <lineage>
        <taxon>Bacteria</taxon>
        <taxon>Pseudomonadati</taxon>
        <taxon>Acidobacteriota</taxon>
        <taxon>Terriglobia</taxon>
        <taxon>Terriglobales</taxon>
        <taxon>Acidobacteriaceae</taxon>
        <taxon>Terriglobus</taxon>
    </lineage>
</organism>
<sequence>MSKSDDSGRLRALFDLTDVPSVVYADGPDFVERGRRKASGNYLRKEIILALAKRANSDGTNAYPSINTLVEATQKARSSVQLAISDLERLGFLTIHSKQGARVRTDHGFGRTNLYDLNLSLILERHRELKSKSRGAFDSANGDGPIYPTRSPDFDMRDRPIVAEGSPDFDRRSPDPVGHNRPYDRPSIPPKKEPTGVASNTTAISSSLPLEQSEGQERTHRMVHGLAKTGLGEAKAVAMELAYVSNNTVAFTDREKRRIGTLLSEGYTQDEIVSAFRIFLEGKDKDNLKDMGFAARNFVETADQLVYTARRKKQERAEEQARVDAGRQRFLEEGQRGMEEHQRRRAAEEAQVEEVLSAD</sequence>
<accession>A0A1G7GDL3</accession>
<dbReference type="Gene3D" id="1.10.10.10">
    <property type="entry name" value="Winged helix-like DNA-binding domain superfamily/Winged helix DNA-binding domain"/>
    <property type="match status" value="1"/>
</dbReference>
<dbReference type="Proteomes" id="UP000182427">
    <property type="component" value="Chromosome I"/>
</dbReference>
<name>A0A1G7GDL3_9BACT</name>
<reference evidence="2 3" key="1">
    <citation type="submission" date="2016-10" db="EMBL/GenBank/DDBJ databases">
        <authorList>
            <person name="de Groot N.N."/>
        </authorList>
    </citation>
    <scope>NUCLEOTIDE SEQUENCE [LARGE SCALE GENOMIC DNA]</scope>
    <source>
        <strain evidence="2 3">GAS232</strain>
    </source>
</reference>
<evidence type="ECO:0000313" key="3">
    <source>
        <dbReference type="Proteomes" id="UP000182427"/>
    </source>
</evidence>
<dbReference type="Pfam" id="PF13730">
    <property type="entry name" value="HTH_36"/>
    <property type="match status" value="1"/>
</dbReference>
<feature type="compositionally biased region" description="Basic and acidic residues" evidence="1">
    <location>
        <begin position="315"/>
        <end position="348"/>
    </location>
</feature>
<dbReference type="InterPro" id="IPR036388">
    <property type="entry name" value="WH-like_DNA-bd_sf"/>
</dbReference>
<feature type="compositionally biased region" description="Basic and acidic residues" evidence="1">
    <location>
        <begin position="152"/>
        <end position="161"/>
    </location>
</feature>
<feature type="region of interest" description="Disordered" evidence="1">
    <location>
        <begin position="315"/>
        <end position="359"/>
    </location>
</feature>
<keyword evidence="3" id="KW-1185">Reference proteome</keyword>
<gene>
    <name evidence="2" type="ORF">SAMN05444167_0658</name>
</gene>
<protein>
    <recommendedName>
        <fullName evidence="4">Helix-turn-helix domain-containing protein</fullName>
    </recommendedName>
</protein>
<dbReference type="OrthoDB" id="9799748at2"/>
<evidence type="ECO:0008006" key="4">
    <source>
        <dbReference type="Google" id="ProtNLM"/>
    </source>
</evidence>
<evidence type="ECO:0000256" key="1">
    <source>
        <dbReference type="SAM" id="MobiDB-lite"/>
    </source>
</evidence>